<reference evidence="1 2" key="1">
    <citation type="submission" date="2013-07" db="EMBL/GenBank/DDBJ databases">
        <authorList>
            <person name="Weinstock G."/>
            <person name="Sodergren E."/>
            <person name="Wylie T."/>
            <person name="Fulton L."/>
            <person name="Fulton R."/>
            <person name="Fronick C."/>
            <person name="O'Laughlin M."/>
            <person name="Godfrey J."/>
            <person name="Miner T."/>
            <person name="Herter B."/>
            <person name="Appelbaum E."/>
            <person name="Cordes M."/>
            <person name="Lek S."/>
            <person name="Wollam A."/>
            <person name="Pepin K.H."/>
            <person name="Palsikar V.B."/>
            <person name="Mitreva M."/>
            <person name="Wilson R.K."/>
        </authorList>
    </citation>
    <scope>NUCLEOTIDE SEQUENCE [LARGE SCALE GENOMIC DNA]</scope>
    <source>
        <strain evidence="1 2">ATCC 14940</strain>
    </source>
</reference>
<evidence type="ECO:0008006" key="3">
    <source>
        <dbReference type="Google" id="ProtNLM"/>
    </source>
</evidence>
<gene>
    <name evidence="1" type="ORF">CLOSYM_00107</name>
</gene>
<dbReference type="EMBL" id="AWSU01000010">
    <property type="protein sequence ID" value="ERI80663.1"/>
    <property type="molecule type" value="Genomic_DNA"/>
</dbReference>
<dbReference type="InterPro" id="IPR021686">
    <property type="entry name" value="DUF3268"/>
</dbReference>
<proteinExistence type="predicted"/>
<dbReference type="AlphaFoldDB" id="A0ABC9U3V0"/>
<dbReference type="Proteomes" id="UP000016491">
    <property type="component" value="Unassembled WGS sequence"/>
</dbReference>
<dbReference type="Pfam" id="PF11672">
    <property type="entry name" value="DUF3268"/>
    <property type="match status" value="1"/>
</dbReference>
<evidence type="ECO:0000313" key="2">
    <source>
        <dbReference type="Proteomes" id="UP000016491"/>
    </source>
</evidence>
<dbReference type="RefSeq" id="WP_021641991.1">
    <property type="nucleotide sequence ID" value="NZ_KE992894.1"/>
</dbReference>
<name>A0ABC9U3V0_CLOSY</name>
<protein>
    <recommendedName>
        <fullName evidence="3">Recombinase zinc beta ribbon domain-containing protein</fullName>
    </recommendedName>
</protein>
<evidence type="ECO:0000313" key="1">
    <source>
        <dbReference type="EMBL" id="ERI80663.1"/>
    </source>
</evidence>
<organism evidence="1 2">
    <name type="scientific">[Clostridium] symbiosum ATCC 14940</name>
    <dbReference type="NCBI Taxonomy" id="411472"/>
    <lineage>
        <taxon>Bacteria</taxon>
        <taxon>Bacillati</taxon>
        <taxon>Bacillota</taxon>
        <taxon>Clostridia</taxon>
        <taxon>Lachnospirales</taxon>
        <taxon>Lachnospiraceae</taxon>
        <taxon>Otoolea</taxon>
    </lineage>
</organism>
<comment type="caution">
    <text evidence="1">The sequence shown here is derived from an EMBL/GenBank/DDBJ whole genome shotgun (WGS) entry which is preliminary data.</text>
</comment>
<accession>A0ABC9U3V0</accession>
<sequence>MKLMCNKINRRSKKRQSDIICPYCGRRAVLRPAEYVYGSRTLVPGSRLYVCSNYPAGCDAYVGVHEGSSNPKGILADGNLRNKRIQAHRAFDRLWKNRLMTRSQAYRWLAFQLGIEPEEAHIGYFSDYYCEQTIAECEKFWNGCSKRAA</sequence>